<evidence type="ECO:0000259" key="3">
    <source>
        <dbReference type="PROSITE" id="PS51123"/>
    </source>
</evidence>
<feature type="signal peptide" evidence="2">
    <location>
        <begin position="1"/>
        <end position="21"/>
    </location>
</feature>
<dbReference type="RefSeq" id="WP_184926362.1">
    <property type="nucleotide sequence ID" value="NZ_JACHMO010000001.1"/>
</dbReference>
<dbReference type="PROSITE" id="PS51123">
    <property type="entry name" value="OMPA_2"/>
    <property type="match status" value="1"/>
</dbReference>
<dbReference type="Pfam" id="PF00691">
    <property type="entry name" value="OmpA"/>
    <property type="match status" value="1"/>
</dbReference>
<feature type="domain" description="OmpA-like" evidence="3">
    <location>
        <begin position="251"/>
        <end position="373"/>
    </location>
</feature>
<accession>A0A7W9HRD0</accession>
<keyword evidence="5" id="KW-1185">Reference proteome</keyword>
<dbReference type="SUPFAM" id="SSF103088">
    <property type="entry name" value="OmpA-like"/>
    <property type="match status" value="1"/>
</dbReference>
<organism evidence="4 5">
    <name type="scientific">Saccharothrix ecbatanensis</name>
    <dbReference type="NCBI Taxonomy" id="1105145"/>
    <lineage>
        <taxon>Bacteria</taxon>
        <taxon>Bacillati</taxon>
        <taxon>Actinomycetota</taxon>
        <taxon>Actinomycetes</taxon>
        <taxon>Pseudonocardiales</taxon>
        <taxon>Pseudonocardiaceae</taxon>
        <taxon>Saccharothrix</taxon>
    </lineage>
</organism>
<dbReference type="PROSITE" id="PS51257">
    <property type="entry name" value="PROKAR_LIPOPROTEIN"/>
    <property type="match status" value="1"/>
</dbReference>
<name>A0A7W9HRD0_9PSEU</name>
<dbReference type="GO" id="GO:0016020">
    <property type="term" value="C:membrane"/>
    <property type="evidence" value="ECO:0007669"/>
    <property type="project" value="UniProtKB-UniRule"/>
</dbReference>
<gene>
    <name evidence="4" type="ORF">F4560_006401</name>
</gene>
<dbReference type="Proteomes" id="UP000552097">
    <property type="component" value="Unassembled WGS sequence"/>
</dbReference>
<dbReference type="Gene3D" id="3.30.1330.60">
    <property type="entry name" value="OmpA-like domain"/>
    <property type="match status" value="1"/>
</dbReference>
<evidence type="ECO:0000313" key="4">
    <source>
        <dbReference type="EMBL" id="MBB5806633.1"/>
    </source>
</evidence>
<protein>
    <submittedName>
        <fullName evidence="4">Outer membrane protein OmpA-like peptidoglycan-associated protein</fullName>
    </submittedName>
</protein>
<feature type="chain" id="PRO_5038831603" evidence="2">
    <location>
        <begin position="22"/>
        <end position="376"/>
    </location>
</feature>
<sequence length="376" mass="38949">MNHSRLFAAVVLVAASCAACGETSREATTIRIGVTASANEPRVELTRTVIDRMSDAVDSGVTRVVVYRQGDAAGGAYSDEDFTVRDGNEVESDSALRRLGFEQNLTRLTGQLAQVGGSGPRLDPLAVLADMASAAGPAVLVLQTSGLQNTDPIDLTRLGLDLDVPTVVASVPDDALPELTGKDVIFSGLGQVTGAQKPLPPAAREALVDLWMGICAKFDAKSCTHDTEPVPGGASIGRGEVPTVDLGEVVHQESLVHLPTAVLFKAGTDQLAPGAREALQEVAKKFDGRTTARVIARTANSSSAEAALDLTQRRGQRVVAELVDLGVSRSAFIEVVGAGFTAPLAVDLDGAGDLIPAAAARNRSVVVELAEPKTSG</sequence>
<dbReference type="InterPro" id="IPR006665">
    <property type="entry name" value="OmpA-like"/>
</dbReference>
<keyword evidence="2" id="KW-0732">Signal</keyword>
<dbReference type="AlphaFoldDB" id="A0A7W9HRD0"/>
<evidence type="ECO:0000256" key="1">
    <source>
        <dbReference type="PROSITE-ProRule" id="PRU00473"/>
    </source>
</evidence>
<proteinExistence type="predicted"/>
<comment type="caution">
    <text evidence="4">The sequence shown here is derived from an EMBL/GenBank/DDBJ whole genome shotgun (WGS) entry which is preliminary data.</text>
</comment>
<reference evidence="4 5" key="1">
    <citation type="submission" date="2020-08" db="EMBL/GenBank/DDBJ databases">
        <title>Sequencing the genomes of 1000 actinobacteria strains.</title>
        <authorList>
            <person name="Klenk H.-P."/>
        </authorList>
    </citation>
    <scope>NUCLEOTIDE SEQUENCE [LARGE SCALE GENOMIC DNA]</scope>
    <source>
        <strain evidence="4 5">DSM 45486</strain>
    </source>
</reference>
<dbReference type="InterPro" id="IPR036737">
    <property type="entry name" value="OmpA-like_sf"/>
</dbReference>
<keyword evidence="1" id="KW-0472">Membrane</keyword>
<dbReference type="EMBL" id="JACHMO010000001">
    <property type="protein sequence ID" value="MBB5806633.1"/>
    <property type="molecule type" value="Genomic_DNA"/>
</dbReference>
<evidence type="ECO:0000256" key="2">
    <source>
        <dbReference type="SAM" id="SignalP"/>
    </source>
</evidence>
<evidence type="ECO:0000313" key="5">
    <source>
        <dbReference type="Proteomes" id="UP000552097"/>
    </source>
</evidence>